<organism evidence="2 3">
    <name type="scientific">Solidesulfovibrio carbinolicus</name>
    <dbReference type="NCBI Taxonomy" id="296842"/>
    <lineage>
        <taxon>Bacteria</taxon>
        <taxon>Pseudomonadati</taxon>
        <taxon>Thermodesulfobacteriota</taxon>
        <taxon>Desulfovibrionia</taxon>
        <taxon>Desulfovibrionales</taxon>
        <taxon>Desulfovibrionaceae</taxon>
        <taxon>Solidesulfovibrio</taxon>
    </lineage>
</organism>
<accession>A0A4V0YQM2</accession>
<dbReference type="InterPro" id="IPR038287">
    <property type="entry name" value="Cse2_sf"/>
</dbReference>
<keyword evidence="3" id="KW-1185">Reference proteome</keyword>
<feature type="region of interest" description="Disordered" evidence="1">
    <location>
        <begin position="1"/>
        <end position="34"/>
    </location>
</feature>
<dbReference type="Gene3D" id="1.10.520.40">
    <property type="entry name" value="CRISPR-associated protein Cse2"/>
    <property type="match status" value="1"/>
</dbReference>
<dbReference type="EMBL" id="CP026538">
    <property type="protein sequence ID" value="QAZ66792.1"/>
    <property type="molecule type" value="Genomic_DNA"/>
</dbReference>
<dbReference type="Pfam" id="PF09485">
    <property type="entry name" value="CRISPR_Cse2"/>
    <property type="match status" value="1"/>
</dbReference>
<proteinExistence type="predicted"/>
<feature type="compositionally biased region" description="Basic residues" evidence="1">
    <location>
        <begin position="1"/>
        <end position="23"/>
    </location>
</feature>
<gene>
    <name evidence="2" type="primary">casB</name>
    <name evidence="2" type="ORF">C3Y92_05850</name>
</gene>
<dbReference type="KEGG" id="dcb:C3Y92_05850"/>
<evidence type="ECO:0000313" key="3">
    <source>
        <dbReference type="Proteomes" id="UP000293296"/>
    </source>
</evidence>
<name>A0A4V0YQM2_9BACT</name>
<evidence type="ECO:0000313" key="2">
    <source>
        <dbReference type="EMBL" id="QAZ66792.1"/>
    </source>
</evidence>
<dbReference type="Proteomes" id="UP000293296">
    <property type="component" value="Chromosome"/>
</dbReference>
<dbReference type="InterPro" id="IPR013382">
    <property type="entry name" value="CRISPR-assoc_prot_Cse2"/>
</dbReference>
<evidence type="ECO:0000256" key="1">
    <source>
        <dbReference type="SAM" id="MobiDB-lite"/>
    </source>
</evidence>
<reference evidence="2 3" key="1">
    <citation type="submission" date="2018-02" db="EMBL/GenBank/DDBJ databases">
        <title>Genome sequence of Desulfovibrio carbinolicus DSM 3852.</title>
        <authorList>
            <person name="Wilbanks E."/>
            <person name="Skennerton C.T."/>
            <person name="Orphan V.J."/>
        </authorList>
    </citation>
    <scope>NUCLEOTIDE SEQUENCE [LARGE SCALE GENOMIC DNA]</scope>
    <source>
        <strain evidence="2 3">DSM 3852</strain>
    </source>
</reference>
<dbReference type="AlphaFoldDB" id="A0A4V0YQM2"/>
<dbReference type="OrthoDB" id="5452240at2"/>
<dbReference type="NCBIfam" id="TIGR02548">
    <property type="entry name" value="casB_cse2"/>
    <property type="match status" value="1"/>
</dbReference>
<sequence>MARHAPGCHRSHLRRRRRRRRHNASQSPADLRGAQSDAGLHLCQLLENPRHHAQKGGETVTTLQSLLYGDEPPSAAFWAELRKWWASLNDNRGARARLRRAKTPDEVFVSPDYQRGLLPLLKAAGVEMEPKDAARLARAVGVLAHVRTLLAEGHFARQLAPIESGQESVRDPRFKKLLATTDPDDLFLMLRRLVAYLGGTAELRSLVTGASDWTDKTRRAWAIQYYVNRPAKR</sequence>
<protein>
    <submittedName>
        <fullName evidence="2">Type I-E CRISPR-associated protein Cse2/CasB</fullName>
    </submittedName>
</protein>